<dbReference type="SUPFAM" id="SSF46785">
    <property type="entry name" value="Winged helix' DNA-binding domain"/>
    <property type="match status" value="1"/>
</dbReference>
<evidence type="ECO:0000313" key="5">
    <source>
        <dbReference type="EMBL" id="HIU51946.1"/>
    </source>
</evidence>
<reference evidence="5" key="2">
    <citation type="journal article" date="2021" name="PeerJ">
        <title>Extensive microbial diversity within the chicken gut microbiome revealed by metagenomics and culture.</title>
        <authorList>
            <person name="Gilroy R."/>
            <person name="Ravi A."/>
            <person name="Getino M."/>
            <person name="Pursley I."/>
            <person name="Horton D.L."/>
            <person name="Alikhan N.F."/>
            <person name="Baker D."/>
            <person name="Gharbi K."/>
            <person name="Hall N."/>
            <person name="Watson M."/>
            <person name="Adriaenssens E.M."/>
            <person name="Foster-Nyarko E."/>
            <person name="Jarju S."/>
            <person name="Secka A."/>
            <person name="Antonio M."/>
            <person name="Oren A."/>
            <person name="Chaudhuri R.R."/>
            <person name="La Ragione R."/>
            <person name="Hildebrand F."/>
            <person name="Pallen M.J."/>
        </authorList>
    </citation>
    <scope>NUCLEOTIDE SEQUENCE</scope>
    <source>
        <strain evidence="5">CHK195-15760</strain>
    </source>
</reference>
<dbReference type="InterPro" id="IPR012318">
    <property type="entry name" value="HTH_CRP"/>
</dbReference>
<dbReference type="SUPFAM" id="SSF51206">
    <property type="entry name" value="cAMP-binding domain-like"/>
    <property type="match status" value="1"/>
</dbReference>
<evidence type="ECO:0000256" key="1">
    <source>
        <dbReference type="ARBA" id="ARBA00023015"/>
    </source>
</evidence>
<evidence type="ECO:0000313" key="6">
    <source>
        <dbReference type="Proteomes" id="UP000824093"/>
    </source>
</evidence>
<accession>A0A9D1M1I3</accession>
<comment type="caution">
    <text evidence="5">The sequence shown here is derived from an EMBL/GenBank/DDBJ whole genome shotgun (WGS) entry which is preliminary data.</text>
</comment>
<dbReference type="Gene3D" id="2.60.120.10">
    <property type="entry name" value="Jelly Rolls"/>
    <property type="match status" value="1"/>
</dbReference>
<dbReference type="GO" id="GO:0003677">
    <property type="term" value="F:DNA binding"/>
    <property type="evidence" value="ECO:0007669"/>
    <property type="project" value="UniProtKB-KW"/>
</dbReference>
<protein>
    <submittedName>
        <fullName evidence="5">Crp/Fnr family transcriptional regulator</fullName>
    </submittedName>
</protein>
<evidence type="ECO:0000256" key="2">
    <source>
        <dbReference type="ARBA" id="ARBA00023125"/>
    </source>
</evidence>
<dbReference type="InterPro" id="IPR014710">
    <property type="entry name" value="RmlC-like_jellyroll"/>
</dbReference>
<dbReference type="Proteomes" id="UP000824093">
    <property type="component" value="Unassembled WGS sequence"/>
</dbReference>
<keyword evidence="3" id="KW-0804">Transcription</keyword>
<name>A0A9D1M1I3_9FIRM</name>
<dbReference type="InterPro" id="IPR018490">
    <property type="entry name" value="cNMP-bd_dom_sf"/>
</dbReference>
<dbReference type="EMBL" id="DVNH01000035">
    <property type="protein sequence ID" value="HIU51946.1"/>
    <property type="molecule type" value="Genomic_DNA"/>
</dbReference>
<evidence type="ECO:0000259" key="4">
    <source>
        <dbReference type="PROSITE" id="PS51063"/>
    </source>
</evidence>
<reference evidence="5" key="1">
    <citation type="submission" date="2020-10" db="EMBL/GenBank/DDBJ databases">
        <authorList>
            <person name="Gilroy R."/>
        </authorList>
    </citation>
    <scope>NUCLEOTIDE SEQUENCE</scope>
    <source>
        <strain evidence="5">CHK195-15760</strain>
    </source>
</reference>
<keyword evidence="2" id="KW-0238">DNA-binding</keyword>
<keyword evidence="1" id="KW-0805">Transcription regulation</keyword>
<dbReference type="InterPro" id="IPR036390">
    <property type="entry name" value="WH_DNA-bd_sf"/>
</dbReference>
<feature type="domain" description="HTH crp-type" evidence="4">
    <location>
        <begin position="143"/>
        <end position="210"/>
    </location>
</feature>
<sequence length="210" mass="25014">MNSPFEGITKFQINKLYVLLGVHIYDFNKNQEILPTIKSENIIGIILDGYAQIKNIEYNGNEIIIENLTKDSVFGTNISLTNNENYEIIAKQNTRVLVIDYDKLFNPRNIKHSYFNIFLTNLFDIINIKLKEKNERIRVLEKKQIREKLLEYFDIERKKNRYYSIELPFSLKDLADYLGVNRSAMFRELKTLKDEKFIEVKNRKITLLYE</sequence>
<gene>
    <name evidence="5" type="ORF">IAB70_04935</name>
</gene>
<proteinExistence type="predicted"/>
<organism evidence="5 6">
    <name type="scientific">Candidatus Merdicola faecigallinarum</name>
    <dbReference type="NCBI Taxonomy" id="2840862"/>
    <lineage>
        <taxon>Bacteria</taxon>
        <taxon>Bacillati</taxon>
        <taxon>Bacillota</taxon>
        <taxon>Clostridia</taxon>
        <taxon>Candidatus Merdicola</taxon>
    </lineage>
</organism>
<dbReference type="AlphaFoldDB" id="A0A9D1M1I3"/>
<evidence type="ECO:0000256" key="3">
    <source>
        <dbReference type="ARBA" id="ARBA00023163"/>
    </source>
</evidence>
<dbReference type="GO" id="GO:0006355">
    <property type="term" value="P:regulation of DNA-templated transcription"/>
    <property type="evidence" value="ECO:0007669"/>
    <property type="project" value="InterPro"/>
</dbReference>
<dbReference type="Pfam" id="PF13545">
    <property type="entry name" value="HTH_Crp_2"/>
    <property type="match status" value="1"/>
</dbReference>
<dbReference type="PROSITE" id="PS51063">
    <property type="entry name" value="HTH_CRP_2"/>
    <property type="match status" value="1"/>
</dbReference>